<keyword evidence="6" id="KW-1185">Reference proteome</keyword>
<accession>A0ABN6S6Q4</accession>
<proteinExistence type="inferred from homology"/>
<dbReference type="Proteomes" id="UP001317742">
    <property type="component" value="Chromosome"/>
</dbReference>
<evidence type="ECO:0000256" key="2">
    <source>
        <dbReference type="ARBA" id="ARBA00007639"/>
    </source>
</evidence>
<reference evidence="5 6" key="1">
    <citation type="submission" date="2022-08" db="EMBL/GenBank/DDBJ databases">
        <title>Genome Sequence of the sulphate-reducing bacterium, Pseudodesulfovibrio sp. SYK.</title>
        <authorList>
            <person name="Kondo R."/>
            <person name="Kataoka T."/>
        </authorList>
    </citation>
    <scope>NUCLEOTIDE SEQUENCE [LARGE SCALE GENOMIC DNA]</scope>
    <source>
        <strain evidence="5 6">SYK</strain>
    </source>
</reference>
<dbReference type="InterPro" id="IPR028082">
    <property type="entry name" value="Peripla_BP_I"/>
</dbReference>
<dbReference type="Pfam" id="PF13407">
    <property type="entry name" value="Peripla_BP_4"/>
    <property type="match status" value="1"/>
</dbReference>
<evidence type="ECO:0000259" key="4">
    <source>
        <dbReference type="Pfam" id="PF13407"/>
    </source>
</evidence>
<dbReference type="Gene3D" id="3.40.50.2300">
    <property type="match status" value="2"/>
</dbReference>
<evidence type="ECO:0000313" key="5">
    <source>
        <dbReference type="EMBL" id="BDQ38018.1"/>
    </source>
</evidence>
<evidence type="ECO:0000313" key="6">
    <source>
        <dbReference type="Proteomes" id="UP001317742"/>
    </source>
</evidence>
<keyword evidence="3" id="KW-0732">Signal</keyword>
<dbReference type="CDD" id="cd06324">
    <property type="entry name" value="PBP1_ABC_sugar_binding-like"/>
    <property type="match status" value="1"/>
</dbReference>
<gene>
    <name evidence="5" type="ORF">SYK_23780</name>
</gene>
<dbReference type="SUPFAM" id="SSF53822">
    <property type="entry name" value="Periplasmic binding protein-like I"/>
    <property type="match status" value="1"/>
</dbReference>
<protein>
    <recommendedName>
        <fullName evidence="4">Periplasmic binding protein domain-containing protein</fullName>
    </recommendedName>
</protein>
<feature type="domain" description="Periplasmic binding protein" evidence="4">
    <location>
        <begin position="13"/>
        <end position="286"/>
    </location>
</feature>
<comment type="subcellular location">
    <subcellularLocation>
        <location evidence="1">Cell envelope</location>
    </subcellularLocation>
</comment>
<dbReference type="PANTHER" id="PTHR46847">
    <property type="entry name" value="D-ALLOSE-BINDING PERIPLASMIC PROTEIN-RELATED"/>
    <property type="match status" value="1"/>
</dbReference>
<evidence type="ECO:0000256" key="3">
    <source>
        <dbReference type="ARBA" id="ARBA00022729"/>
    </source>
</evidence>
<sequence>MSAPSNASDKVSVAFLNPAAQGDVFFQLLTDFMQAAADDLGFDLDVYYGGRNHVLIDENVKALFSRDTLPQYIVGMNARGAGELLLAQAEAAGIKTVFINQSFLGEERKSAGRPGEKYTHWLFEYLPDDTHAGYLLARILIEKASRAGLVDADGMINIIAVSGHETSPASLLREEGLREALAEYPNARLRQIIHAGWKPDRAKELSQRLLRRYPDTSVVWAASDAMGAGVAEGVRELGKHPGSNILIGGVDWTRHAQELLGKGDFAVSVGGHFMDGAWALVMMYDAMHGIAVSRASQSHFSSLTARNIVEYKKHFGVSDWRKIDFTKFSKYLNPTLKYYDFGLEAVLDQMETLQ</sequence>
<evidence type="ECO:0000256" key="1">
    <source>
        <dbReference type="ARBA" id="ARBA00004196"/>
    </source>
</evidence>
<dbReference type="EMBL" id="AP026709">
    <property type="protein sequence ID" value="BDQ38018.1"/>
    <property type="molecule type" value="Genomic_DNA"/>
</dbReference>
<name>A0ABN6S6Q4_9BACT</name>
<organism evidence="5 6">
    <name type="scientific">Pseudodesulfovibrio nedwellii</name>
    <dbReference type="NCBI Taxonomy" id="2973072"/>
    <lineage>
        <taxon>Bacteria</taxon>
        <taxon>Pseudomonadati</taxon>
        <taxon>Thermodesulfobacteriota</taxon>
        <taxon>Desulfovibrionia</taxon>
        <taxon>Desulfovibrionales</taxon>
        <taxon>Desulfovibrionaceae</taxon>
    </lineage>
</organism>
<dbReference type="InterPro" id="IPR025997">
    <property type="entry name" value="SBP_2_dom"/>
</dbReference>
<comment type="similarity">
    <text evidence="2">Belongs to the bacterial solute-binding protein 2 family.</text>
</comment>
<dbReference type="PANTHER" id="PTHR46847:SF2">
    <property type="entry name" value="ABC TRANSPORTER SUGAR-BINDING PROTEIN"/>
    <property type="match status" value="1"/>
</dbReference>